<dbReference type="EMBL" id="JAVRIC010000003">
    <property type="protein sequence ID" value="MDT0496379.1"/>
    <property type="molecule type" value="Genomic_DNA"/>
</dbReference>
<dbReference type="PROSITE" id="PS00166">
    <property type="entry name" value="ENOYL_COA_HYDRATASE"/>
    <property type="match status" value="1"/>
</dbReference>
<protein>
    <submittedName>
        <fullName evidence="2">Enoyl-CoA hydratase-related protein</fullName>
    </submittedName>
</protein>
<organism evidence="2 3">
    <name type="scientific">Banduia mediterranea</name>
    <dbReference type="NCBI Taxonomy" id="3075609"/>
    <lineage>
        <taxon>Bacteria</taxon>
        <taxon>Pseudomonadati</taxon>
        <taxon>Pseudomonadota</taxon>
        <taxon>Gammaproteobacteria</taxon>
        <taxon>Nevskiales</taxon>
        <taxon>Algiphilaceae</taxon>
        <taxon>Banduia</taxon>
    </lineage>
</organism>
<gene>
    <name evidence="2" type="ORF">RM530_03240</name>
</gene>
<dbReference type="Gene3D" id="3.90.226.10">
    <property type="entry name" value="2-enoyl-CoA Hydratase, Chain A, domain 1"/>
    <property type="match status" value="1"/>
</dbReference>
<dbReference type="CDD" id="cd06558">
    <property type="entry name" value="crotonase-like"/>
    <property type="match status" value="1"/>
</dbReference>
<comment type="caution">
    <text evidence="2">The sequence shown here is derived from an EMBL/GenBank/DDBJ whole genome shotgun (WGS) entry which is preliminary data.</text>
</comment>
<evidence type="ECO:0000256" key="1">
    <source>
        <dbReference type="RuleBase" id="RU003707"/>
    </source>
</evidence>
<evidence type="ECO:0000313" key="3">
    <source>
        <dbReference type="Proteomes" id="UP001254608"/>
    </source>
</evidence>
<comment type="similarity">
    <text evidence="1">Belongs to the enoyl-CoA hydratase/isomerase family.</text>
</comment>
<reference evidence="2 3" key="1">
    <citation type="submission" date="2023-09" db="EMBL/GenBank/DDBJ databases">
        <authorList>
            <person name="Rey-Velasco X."/>
        </authorList>
    </citation>
    <scope>NUCLEOTIDE SEQUENCE [LARGE SCALE GENOMIC DNA]</scope>
    <source>
        <strain evidence="2 3">W345</strain>
    </source>
</reference>
<evidence type="ECO:0000313" key="2">
    <source>
        <dbReference type="EMBL" id="MDT0496379.1"/>
    </source>
</evidence>
<dbReference type="InterPro" id="IPR018376">
    <property type="entry name" value="Enoyl-CoA_hyd/isom_CS"/>
</dbReference>
<dbReference type="SUPFAM" id="SSF52096">
    <property type="entry name" value="ClpP/crotonase"/>
    <property type="match status" value="1"/>
</dbReference>
<dbReference type="Pfam" id="PF00378">
    <property type="entry name" value="ECH_1"/>
    <property type="match status" value="1"/>
</dbReference>
<dbReference type="InterPro" id="IPR001753">
    <property type="entry name" value="Enoyl-CoA_hydra/iso"/>
</dbReference>
<dbReference type="PANTHER" id="PTHR43459:SF1">
    <property type="entry name" value="EG:BACN32G11.4 PROTEIN"/>
    <property type="match status" value="1"/>
</dbReference>
<name>A0ABU2WFJ4_9GAMM</name>
<proteinExistence type="inferred from homology"/>
<dbReference type="InterPro" id="IPR029045">
    <property type="entry name" value="ClpP/crotonase-like_dom_sf"/>
</dbReference>
<dbReference type="PANTHER" id="PTHR43459">
    <property type="entry name" value="ENOYL-COA HYDRATASE"/>
    <property type="match status" value="1"/>
</dbReference>
<sequence length="261" mass="28124">MNPPLLFVVADGVGEIVLNRPEAGNAFTVAMLDAWVQALERCIAEDAVRAVLLRGNGRHFCAGGDLQDMKRELDGAPSIHKDKLWSGVHRIPRLMQRLDKPVVAAMQGAATGAGLDMALQCDLRIGAEDARVAASYIRIGLVPGDGGAWLLPRLIGLPRALEMLLTGDFVDAQRALAMGLFNRIVPAAALEDEARALARRLAAGPATAMRLTKRAAYQGQGMDFLSHLDQISSHFVLAAKSPEHREGITAILEKRSPRFVP</sequence>
<dbReference type="Proteomes" id="UP001254608">
    <property type="component" value="Unassembled WGS sequence"/>
</dbReference>
<keyword evidence="3" id="KW-1185">Reference proteome</keyword>
<accession>A0ABU2WFJ4</accession>
<dbReference type="RefSeq" id="WP_311363769.1">
    <property type="nucleotide sequence ID" value="NZ_JAVRIC010000003.1"/>
</dbReference>